<proteinExistence type="predicted"/>
<organism evidence="2">
    <name type="scientific">viral metagenome</name>
    <dbReference type="NCBI Taxonomy" id="1070528"/>
    <lineage>
        <taxon>unclassified sequences</taxon>
        <taxon>metagenomes</taxon>
        <taxon>organismal metagenomes</taxon>
    </lineage>
</organism>
<dbReference type="InterPro" id="IPR012340">
    <property type="entry name" value="NA-bd_OB-fold"/>
</dbReference>
<dbReference type="SUPFAM" id="SSF56091">
    <property type="entry name" value="DNA ligase/mRNA capping enzyme, catalytic domain"/>
    <property type="match status" value="1"/>
</dbReference>
<name>A0A6M3IXA7_9ZZZZ</name>
<reference evidence="2" key="1">
    <citation type="submission" date="2020-03" db="EMBL/GenBank/DDBJ databases">
        <title>The deep terrestrial virosphere.</title>
        <authorList>
            <person name="Holmfeldt K."/>
            <person name="Nilsson E."/>
            <person name="Simone D."/>
            <person name="Lopez-Fernandez M."/>
            <person name="Wu X."/>
            <person name="de Brujin I."/>
            <person name="Lundin D."/>
            <person name="Andersson A."/>
            <person name="Bertilsson S."/>
            <person name="Dopson M."/>
        </authorList>
    </citation>
    <scope>NUCLEOTIDE SEQUENCE</scope>
    <source>
        <strain evidence="2">MM415B00852</strain>
    </source>
</reference>
<sequence>MKGLVYIGKIVSIFPIKNADRIESVEVFCGDGGKWKGTVQKGQFKNGDLCQVYLQDSLLPHTEEFAFMENKEWRVKMMKLRGVPSEVLIMPQTIVGDVGNDITQQANVEKYEKQIPVGMGGEIYGSFPSFIPKTDEPNFQKVPEMVKSLRGKRFYSTVKVDGSSATIYKYNEHFGCCSRNWERKESDSNIIWQIAKEYEWDKILPDGFAFQFEIAGPGIQKNPMGLKKVQPFIFNIYDIKNNCYIPDIFYYSYTPTIEIVDYNKIFNFKSDDDLRKYAEGKYPNGRQREGIVIRPMISDINNERISFKVINLLYKEK</sequence>
<dbReference type="Gene3D" id="3.30.470.30">
    <property type="entry name" value="DNA ligase/mRNA capping enzyme"/>
    <property type="match status" value="1"/>
</dbReference>
<accession>A0A6M3IXA7</accession>
<keyword evidence="2" id="KW-0436">Ligase</keyword>
<dbReference type="Pfam" id="PF21189">
    <property type="entry name" value="PHA02142"/>
    <property type="match status" value="1"/>
</dbReference>
<protein>
    <submittedName>
        <fullName evidence="2">Putative RNA ligase</fullName>
    </submittedName>
</protein>
<dbReference type="EMBL" id="MT141457">
    <property type="protein sequence ID" value="QJA61938.1"/>
    <property type="molecule type" value="Genomic_DNA"/>
</dbReference>
<dbReference type="InterPro" id="IPR021122">
    <property type="entry name" value="RNA_ligase_dom_REL/Rnl2"/>
</dbReference>
<feature type="domain" description="RNA ligase" evidence="1">
    <location>
        <begin position="153"/>
        <end position="310"/>
    </location>
</feature>
<gene>
    <name evidence="2" type="ORF">MM415B00852_0031</name>
</gene>
<dbReference type="AlphaFoldDB" id="A0A6M3IXA7"/>
<evidence type="ECO:0000313" key="2">
    <source>
        <dbReference type="EMBL" id="QJA61938.1"/>
    </source>
</evidence>
<dbReference type="GO" id="GO:0016874">
    <property type="term" value="F:ligase activity"/>
    <property type="evidence" value="ECO:0007669"/>
    <property type="project" value="UniProtKB-KW"/>
</dbReference>
<dbReference type="Pfam" id="PF09414">
    <property type="entry name" value="RNA_ligase"/>
    <property type="match status" value="1"/>
</dbReference>
<evidence type="ECO:0000259" key="1">
    <source>
        <dbReference type="Pfam" id="PF09414"/>
    </source>
</evidence>
<dbReference type="Gene3D" id="2.40.50.140">
    <property type="entry name" value="Nucleic acid-binding proteins"/>
    <property type="match status" value="1"/>
</dbReference>